<accession>A0ABX6T3U9</accession>
<evidence type="ECO:0008006" key="4">
    <source>
        <dbReference type="Google" id="ProtNLM"/>
    </source>
</evidence>
<keyword evidence="1" id="KW-0732">Signal</keyword>
<feature type="signal peptide" evidence="1">
    <location>
        <begin position="1"/>
        <end position="20"/>
    </location>
</feature>
<gene>
    <name evidence="2" type="ORF">H9L15_00565</name>
</gene>
<sequence>MFLRVTALAALVLVPSQAFARWSEARTNHFIIYSEQSPEVLRKYASDLERFDSGVRAVRQMKDPPPTSTSRVTLFVLRDSGVVQNVTGIGGIAGVYFGRASGATSFASGEPKRNRWDLDGRTVIFHEYLHHLMLQDAAKAYPTWMTEGYAEFFAPAEFLADGSVEFGEPPDYRGAELRLLRGMTLPDMLGGIYHQTTGQEWVSQYSRGWLLAHYLAFEPSRRGQASKYIDLIQKGVPALDAAKQAFGDLRQLDRELEKYHERDTLPTRIIPASMIKIGPSKSAHCRKTKKPSFRSG</sequence>
<dbReference type="RefSeq" id="WP_187714818.1">
    <property type="nucleotide sequence ID" value="NZ_CP060780.1"/>
</dbReference>
<organism evidence="2 3">
    <name type="scientific">Sphingomonas daechungensis</name>
    <dbReference type="NCBI Taxonomy" id="1176646"/>
    <lineage>
        <taxon>Bacteria</taxon>
        <taxon>Pseudomonadati</taxon>
        <taxon>Pseudomonadota</taxon>
        <taxon>Alphaproteobacteria</taxon>
        <taxon>Sphingomonadales</taxon>
        <taxon>Sphingomonadaceae</taxon>
        <taxon>Sphingomonas</taxon>
    </lineage>
</organism>
<keyword evidence="3" id="KW-1185">Reference proteome</keyword>
<dbReference type="EMBL" id="CP060780">
    <property type="protein sequence ID" value="QNP43388.1"/>
    <property type="molecule type" value="Genomic_DNA"/>
</dbReference>
<name>A0ABX6T3U9_9SPHN</name>
<evidence type="ECO:0000313" key="3">
    <source>
        <dbReference type="Proteomes" id="UP000516134"/>
    </source>
</evidence>
<evidence type="ECO:0000256" key="1">
    <source>
        <dbReference type="SAM" id="SignalP"/>
    </source>
</evidence>
<reference evidence="2 3" key="1">
    <citation type="submission" date="2020-08" db="EMBL/GenBank/DDBJ databases">
        <title>Genome sequence of Sphingomonas daechungensis KACC 18115T.</title>
        <authorList>
            <person name="Hyun D.-W."/>
            <person name="Bae J.-W."/>
        </authorList>
    </citation>
    <scope>NUCLEOTIDE SEQUENCE [LARGE SCALE GENOMIC DNA]</scope>
    <source>
        <strain evidence="2 3">KACC 18115</strain>
    </source>
</reference>
<evidence type="ECO:0000313" key="2">
    <source>
        <dbReference type="EMBL" id="QNP43388.1"/>
    </source>
</evidence>
<dbReference type="Proteomes" id="UP000516134">
    <property type="component" value="Chromosome"/>
</dbReference>
<protein>
    <recommendedName>
        <fullName evidence="4">DUF1570 domain-containing protein</fullName>
    </recommendedName>
</protein>
<feature type="chain" id="PRO_5047191523" description="DUF1570 domain-containing protein" evidence="1">
    <location>
        <begin position="21"/>
        <end position="296"/>
    </location>
</feature>
<proteinExistence type="predicted"/>